<dbReference type="Proteomes" id="UP000568751">
    <property type="component" value="Unassembled WGS sequence"/>
</dbReference>
<dbReference type="EMBL" id="JACCHT010000002">
    <property type="protein sequence ID" value="NYT28116.1"/>
    <property type="molecule type" value="Genomic_DNA"/>
</dbReference>
<proteinExistence type="predicted"/>
<evidence type="ECO:0000313" key="1">
    <source>
        <dbReference type="EMBL" id="NYT28116.1"/>
    </source>
</evidence>
<gene>
    <name evidence="1" type="ORF">H0A76_09670</name>
</gene>
<accession>A0A853F3M7</accession>
<sequence>MNKILFTGLTLLFLLGLSGCFSGPTMQMFKDGNIYYPNWSKYDNCQSSGSYAICYKDEQEVEKLYPFSEKQISYLRYEKQQEKQAKKKNFGQGLIA</sequence>
<dbReference type="AlphaFoldDB" id="A0A853F3M7"/>
<name>A0A853F3M7_9GAMM</name>
<evidence type="ECO:0008006" key="3">
    <source>
        <dbReference type="Google" id="ProtNLM"/>
    </source>
</evidence>
<organism evidence="1 2">
    <name type="scientific">Candidatus Thiodubiliella endoseptemdiera</name>
    <dbReference type="NCBI Taxonomy" id="2738886"/>
    <lineage>
        <taxon>Bacteria</taxon>
        <taxon>Pseudomonadati</taxon>
        <taxon>Pseudomonadota</taxon>
        <taxon>Gammaproteobacteria</taxon>
        <taxon>Candidatus Pseudothioglobaceae</taxon>
        <taxon>Candidatus Thiodubiliella</taxon>
    </lineage>
</organism>
<protein>
    <recommendedName>
        <fullName evidence="3">Lipoprotein</fullName>
    </recommendedName>
</protein>
<reference evidence="1 2" key="1">
    <citation type="submission" date="2020-05" db="EMBL/GenBank/DDBJ databases">
        <title>Horizontal transmission and recombination maintain forever young bacterial symbiont genomes.</title>
        <authorList>
            <person name="Russell S.L."/>
            <person name="Pepper-Tunick E."/>
            <person name="Svedberg J."/>
            <person name="Byrne A."/>
            <person name="Ruelas Castillo J."/>
            <person name="Vollmers C."/>
            <person name="Beinart R.A."/>
            <person name="Corbett-Detig R."/>
        </authorList>
    </citation>
    <scope>NUCLEOTIDE SEQUENCE [LARGE SCALE GENOMIC DNA]</scope>
    <source>
        <strain evidence="1">455</strain>
    </source>
</reference>
<evidence type="ECO:0000313" key="2">
    <source>
        <dbReference type="Proteomes" id="UP000568751"/>
    </source>
</evidence>
<dbReference type="PROSITE" id="PS51257">
    <property type="entry name" value="PROKAR_LIPOPROTEIN"/>
    <property type="match status" value="1"/>
</dbReference>
<comment type="caution">
    <text evidence="1">The sequence shown here is derived from an EMBL/GenBank/DDBJ whole genome shotgun (WGS) entry which is preliminary data.</text>
</comment>